<evidence type="ECO:0000256" key="1">
    <source>
        <dbReference type="ARBA" id="ARBA00010830"/>
    </source>
</evidence>
<feature type="domain" description="Peptidoglycan binding-like" evidence="4">
    <location>
        <begin position="167"/>
        <end position="218"/>
    </location>
</feature>
<evidence type="ECO:0000259" key="5">
    <source>
        <dbReference type="Pfam" id="PF06737"/>
    </source>
</evidence>
<comment type="caution">
    <text evidence="6">The sequence shown here is derived from an EMBL/GenBank/DDBJ whole genome shotgun (WGS) entry which is preliminary data.</text>
</comment>
<dbReference type="Gene3D" id="1.10.101.10">
    <property type="entry name" value="PGBD-like superfamily/PGBD"/>
    <property type="match status" value="1"/>
</dbReference>
<evidence type="ECO:0000259" key="4">
    <source>
        <dbReference type="Pfam" id="PF01471"/>
    </source>
</evidence>
<feature type="region of interest" description="Disordered" evidence="3">
    <location>
        <begin position="118"/>
        <end position="150"/>
    </location>
</feature>
<dbReference type="RefSeq" id="WP_112283074.1">
    <property type="nucleotide sequence ID" value="NZ_MASW01000005.1"/>
</dbReference>
<evidence type="ECO:0000313" key="6">
    <source>
        <dbReference type="EMBL" id="PXY22469.1"/>
    </source>
</evidence>
<dbReference type="EMBL" id="MASW01000005">
    <property type="protein sequence ID" value="PXY22469.1"/>
    <property type="molecule type" value="Genomic_DNA"/>
</dbReference>
<sequence>MDRRWAGTVTRLVTRVLLVAVAVLGVQLATSAPAGGDPSWSEWAKLRMCESTNRYQVNTGNGYYGAYQFDLPTWRSVGGQGRPHQARPAEQDYRALYLYRMRGWQPWECAGKVGLRNDRDARSKRKPTYAESAYIGGGGQAKPTAPSGPGRKPAWPGVVYAYGDCAPQLRAFQLRMNAFGYDFQGTGCYYQETKRAVLALQRANGIRDSGRLGPKTWHAAWEGKAPR</sequence>
<dbReference type="InterPro" id="IPR023346">
    <property type="entry name" value="Lysozyme-like_dom_sf"/>
</dbReference>
<dbReference type="Gene3D" id="1.10.530.10">
    <property type="match status" value="1"/>
</dbReference>
<dbReference type="InterPro" id="IPR036365">
    <property type="entry name" value="PGBD-like_sf"/>
</dbReference>
<accession>A0A2V4AQ34</accession>
<dbReference type="OrthoDB" id="1404170at2"/>
<protein>
    <submittedName>
        <fullName evidence="6">Transglycosylase</fullName>
    </submittedName>
</protein>
<evidence type="ECO:0000313" key="7">
    <source>
        <dbReference type="Proteomes" id="UP000249915"/>
    </source>
</evidence>
<dbReference type="Pfam" id="PF01471">
    <property type="entry name" value="PG_binding_1"/>
    <property type="match status" value="1"/>
</dbReference>
<dbReference type="InterPro" id="IPR010618">
    <property type="entry name" value="RPF"/>
</dbReference>
<dbReference type="SUPFAM" id="SSF47090">
    <property type="entry name" value="PGBD-like"/>
    <property type="match status" value="1"/>
</dbReference>
<dbReference type="Pfam" id="PF06737">
    <property type="entry name" value="Transglycosylas"/>
    <property type="match status" value="1"/>
</dbReference>
<comment type="similarity">
    <text evidence="1">Belongs to the transglycosylase family. Rpf subfamily.</text>
</comment>
<keyword evidence="7" id="KW-1185">Reference proteome</keyword>
<dbReference type="GO" id="GO:0016787">
    <property type="term" value="F:hydrolase activity"/>
    <property type="evidence" value="ECO:0007669"/>
    <property type="project" value="UniProtKB-KW"/>
</dbReference>
<proteinExistence type="inferred from homology"/>
<evidence type="ECO:0000256" key="3">
    <source>
        <dbReference type="SAM" id="MobiDB-lite"/>
    </source>
</evidence>
<dbReference type="AlphaFoldDB" id="A0A2V4AQ34"/>
<dbReference type="InterPro" id="IPR002477">
    <property type="entry name" value="Peptidoglycan-bd-like"/>
</dbReference>
<name>A0A2V4AQ34_9PSEU</name>
<organism evidence="6 7">
    <name type="scientific">Prauserella muralis</name>
    <dbReference type="NCBI Taxonomy" id="588067"/>
    <lineage>
        <taxon>Bacteria</taxon>
        <taxon>Bacillati</taxon>
        <taxon>Actinomycetota</taxon>
        <taxon>Actinomycetes</taxon>
        <taxon>Pseudonocardiales</taxon>
        <taxon>Pseudonocardiaceae</taxon>
        <taxon>Prauserella</taxon>
    </lineage>
</organism>
<keyword evidence="2" id="KW-0378">Hydrolase</keyword>
<reference evidence="6 7" key="1">
    <citation type="submission" date="2016-07" db="EMBL/GenBank/DDBJ databases">
        <title>Draft genome sequence of Prauserella muralis DSM 45305, isolated from a mould-covered wall in an indoor environment.</title>
        <authorList>
            <person name="Ruckert C."/>
            <person name="Albersmeier A."/>
            <person name="Jiang C.-L."/>
            <person name="Jiang Y."/>
            <person name="Kalinowski J."/>
            <person name="Schneider O."/>
            <person name="Winkler A."/>
            <person name="Zotchev S.B."/>
        </authorList>
    </citation>
    <scope>NUCLEOTIDE SEQUENCE [LARGE SCALE GENOMIC DNA]</scope>
    <source>
        <strain evidence="6 7">DSM 45305</strain>
    </source>
</reference>
<dbReference type="Proteomes" id="UP000249915">
    <property type="component" value="Unassembled WGS sequence"/>
</dbReference>
<gene>
    <name evidence="6" type="ORF">BAY60_21720</name>
</gene>
<evidence type="ECO:0000256" key="2">
    <source>
        <dbReference type="ARBA" id="ARBA00022801"/>
    </source>
</evidence>
<dbReference type="CDD" id="cd13925">
    <property type="entry name" value="RPF"/>
    <property type="match status" value="1"/>
</dbReference>
<dbReference type="SUPFAM" id="SSF53955">
    <property type="entry name" value="Lysozyme-like"/>
    <property type="match status" value="1"/>
</dbReference>
<feature type="domain" description="Resuscitation-promoting factor core lysozyme-like" evidence="5">
    <location>
        <begin position="41"/>
        <end position="109"/>
    </location>
</feature>
<dbReference type="InterPro" id="IPR036366">
    <property type="entry name" value="PGBDSf"/>
</dbReference>